<feature type="compositionally biased region" description="Polar residues" evidence="1">
    <location>
        <begin position="58"/>
        <end position="68"/>
    </location>
</feature>
<organism evidence="2 3">
    <name type="scientific">Eleutherodactylus coqui</name>
    <name type="common">Puerto Rican coqui</name>
    <dbReference type="NCBI Taxonomy" id="57060"/>
    <lineage>
        <taxon>Eukaryota</taxon>
        <taxon>Metazoa</taxon>
        <taxon>Chordata</taxon>
        <taxon>Craniata</taxon>
        <taxon>Vertebrata</taxon>
        <taxon>Euteleostomi</taxon>
        <taxon>Amphibia</taxon>
        <taxon>Batrachia</taxon>
        <taxon>Anura</taxon>
        <taxon>Neobatrachia</taxon>
        <taxon>Hyloidea</taxon>
        <taxon>Eleutherodactylidae</taxon>
        <taxon>Eleutherodactylinae</taxon>
        <taxon>Eleutherodactylus</taxon>
        <taxon>Eleutherodactylus</taxon>
    </lineage>
</organism>
<gene>
    <name evidence="2" type="ORF">GDO78_022921</name>
</gene>
<sequence length="96" mass="10335">MGEEVDGFACCWGIGHNERKVTCKHPVSGQPSQDNCIFVVNDQSSTAMTSQETKDRTVSVTSDNSNCNTLPAANPTSPLSRDSLLFTAIQTLWEGA</sequence>
<feature type="region of interest" description="Disordered" evidence="1">
    <location>
        <begin position="47"/>
        <end position="68"/>
    </location>
</feature>
<keyword evidence="3" id="KW-1185">Reference proteome</keyword>
<dbReference type="Proteomes" id="UP000770717">
    <property type="component" value="Unassembled WGS sequence"/>
</dbReference>
<accession>A0A8J6BG10</accession>
<evidence type="ECO:0000313" key="2">
    <source>
        <dbReference type="EMBL" id="KAG9462890.1"/>
    </source>
</evidence>
<comment type="caution">
    <text evidence="2">The sequence shown here is derived from an EMBL/GenBank/DDBJ whole genome shotgun (WGS) entry which is preliminary data.</text>
</comment>
<dbReference type="EMBL" id="WNTK01009055">
    <property type="protein sequence ID" value="KAG9462890.1"/>
    <property type="molecule type" value="Genomic_DNA"/>
</dbReference>
<evidence type="ECO:0000256" key="1">
    <source>
        <dbReference type="SAM" id="MobiDB-lite"/>
    </source>
</evidence>
<protein>
    <submittedName>
        <fullName evidence="2">Uncharacterized protein</fullName>
    </submittedName>
</protein>
<name>A0A8J6BG10_ELECQ</name>
<proteinExistence type="predicted"/>
<reference evidence="2" key="1">
    <citation type="thesis" date="2020" institute="ProQuest LLC" country="789 East Eisenhower Parkway, Ann Arbor, MI, USA">
        <title>Comparative Genomics and Chromosome Evolution.</title>
        <authorList>
            <person name="Mudd A.B."/>
        </authorList>
    </citation>
    <scope>NUCLEOTIDE SEQUENCE</scope>
    <source>
        <strain evidence="2">HN-11 Male</strain>
        <tissue evidence="2">Kidney and liver</tissue>
    </source>
</reference>
<dbReference type="AlphaFoldDB" id="A0A8J6BG10"/>
<dbReference type="OrthoDB" id="43122at2759"/>
<evidence type="ECO:0000313" key="3">
    <source>
        <dbReference type="Proteomes" id="UP000770717"/>
    </source>
</evidence>